<dbReference type="AlphaFoldDB" id="A0A3M8P540"/>
<dbReference type="EMBL" id="RIAX01000010">
    <property type="protein sequence ID" value="RNF38765.1"/>
    <property type="molecule type" value="Genomic_DNA"/>
</dbReference>
<feature type="compositionally biased region" description="Polar residues" evidence="3">
    <location>
        <begin position="133"/>
        <end position="154"/>
    </location>
</feature>
<keyword evidence="2" id="KW-0175">Coiled coil</keyword>
<protein>
    <submittedName>
        <fullName evidence="4">Flagellar protein FlgN</fullName>
    </submittedName>
</protein>
<dbReference type="OrthoDB" id="2426993at2"/>
<keyword evidence="4" id="KW-0969">Cilium</keyword>
<dbReference type="Gene3D" id="1.20.58.300">
    <property type="entry name" value="FlgN-like"/>
    <property type="match status" value="1"/>
</dbReference>
<reference evidence="4 5" key="1">
    <citation type="journal article" date="2018" name="Int. J. Syst. Evol. Microbiol.">
        <title>Planococcus salinus sp. nov., a moderately halophilic bacterium isolated from a saline-alkali soil.</title>
        <authorList>
            <person name="Gan L."/>
        </authorList>
    </citation>
    <scope>NUCLEOTIDE SEQUENCE [LARGE SCALE GENOMIC DNA]</scope>
    <source>
        <strain evidence="4 5">LCB217</strain>
    </source>
</reference>
<proteinExistence type="predicted"/>
<feature type="region of interest" description="Disordered" evidence="3">
    <location>
        <begin position="133"/>
        <end position="161"/>
    </location>
</feature>
<evidence type="ECO:0000256" key="3">
    <source>
        <dbReference type="SAM" id="MobiDB-lite"/>
    </source>
</evidence>
<dbReference type="Proteomes" id="UP000275473">
    <property type="component" value="Unassembled WGS sequence"/>
</dbReference>
<keyword evidence="4" id="KW-0966">Cell projection</keyword>
<dbReference type="GO" id="GO:0044780">
    <property type="term" value="P:bacterial-type flagellum assembly"/>
    <property type="evidence" value="ECO:0007669"/>
    <property type="project" value="InterPro"/>
</dbReference>
<name>A0A3M8P540_9BACL</name>
<dbReference type="RefSeq" id="WP_123166104.1">
    <property type="nucleotide sequence ID" value="NZ_RIAX01000010.1"/>
</dbReference>
<organism evidence="4 5">
    <name type="scientific">Planococcus salinus</name>
    <dbReference type="NCBI Taxonomy" id="1848460"/>
    <lineage>
        <taxon>Bacteria</taxon>
        <taxon>Bacillati</taxon>
        <taxon>Bacillota</taxon>
        <taxon>Bacilli</taxon>
        <taxon>Bacillales</taxon>
        <taxon>Caryophanaceae</taxon>
        <taxon>Planococcus</taxon>
    </lineage>
</organism>
<feature type="coiled-coil region" evidence="2">
    <location>
        <begin position="45"/>
        <end position="118"/>
    </location>
</feature>
<dbReference type="InterPro" id="IPR036679">
    <property type="entry name" value="FlgN-like_sf"/>
</dbReference>
<evidence type="ECO:0000256" key="1">
    <source>
        <dbReference type="ARBA" id="ARBA00022795"/>
    </source>
</evidence>
<accession>A0A3M8P540</accession>
<evidence type="ECO:0000313" key="5">
    <source>
        <dbReference type="Proteomes" id="UP000275473"/>
    </source>
</evidence>
<dbReference type="SUPFAM" id="SSF140566">
    <property type="entry name" value="FlgN-like"/>
    <property type="match status" value="1"/>
</dbReference>
<dbReference type="Pfam" id="PF05130">
    <property type="entry name" value="FlgN"/>
    <property type="match status" value="1"/>
</dbReference>
<sequence length="161" mass="18646">MPDLLVTTMEKLISLHKRLIDCADQKKTILIERRVDELNRLVPEEAELIRQLESLDSERQQLMADLSEKQTASSFGEFIEQLPDGAAKDKLQSQLASLQQLMAELQEKNRTNEQLLKDSMRFVHHMIEQVTKSKQQNFNYQSPNSQQKSPTNNRGFFDTKA</sequence>
<dbReference type="InterPro" id="IPR007809">
    <property type="entry name" value="FlgN-like"/>
</dbReference>
<keyword evidence="5" id="KW-1185">Reference proteome</keyword>
<keyword evidence="1" id="KW-1005">Bacterial flagellum biogenesis</keyword>
<evidence type="ECO:0000313" key="4">
    <source>
        <dbReference type="EMBL" id="RNF38765.1"/>
    </source>
</evidence>
<comment type="caution">
    <text evidence="4">The sequence shown here is derived from an EMBL/GenBank/DDBJ whole genome shotgun (WGS) entry which is preliminary data.</text>
</comment>
<evidence type="ECO:0000256" key="2">
    <source>
        <dbReference type="SAM" id="Coils"/>
    </source>
</evidence>
<gene>
    <name evidence="4" type="ORF">EEX84_13105</name>
</gene>
<keyword evidence="4" id="KW-0282">Flagellum</keyword>